<dbReference type="EMBL" id="CP017599">
    <property type="protein sequence ID" value="AOX00593.1"/>
    <property type="molecule type" value="Genomic_DNA"/>
</dbReference>
<gene>
    <name evidence="1" type="ORF">BJP34_15105</name>
</gene>
<evidence type="ECO:0000313" key="2">
    <source>
        <dbReference type="Proteomes" id="UP000177870"/>
    </source>
</evidence>
<protein>
    <submittedName>
        <fullName evidence="1">Uncharacterized protein</fullName>
    </submittedName>
</protein>
<organism evidence="1 2">
    <name type="scientific">Moorena producens PAL-8-15-08-1</name>
    <dbReference type="NCBI Taxonomy" id="1458985"/>
    <lineage>
        <taxon>Bacteria</taxon>
        <taxon>Bacillati</taxon>
        <taxon>Cyanobacteriota</taxon>
        <taxon>Cyanophyceae</taxon>
        <taxon>Coleofasciculales</taxon>
        <taxon>Coleofasciculaceae</taxon>
        <taxon>Moorena</taxon>
    </lineage>
</organism>
<accession>A0A1D8TSR6</accession>
<dbReference type="OrthoDB" id="438008at2"/>
<evidence type="ECO:0000313" key="1">
    <source>
        <dbReference type="EMBL" id="AOX00593.1"/>
    </source>
</evidence>
<reference evidence="2" key="1">
    <citation type="submission" date="2016-10" db="EMBL/GenBank/DDBJ databases">
        <title>Comparative genomics uncovers the prolific and rare metabolic potential of the cyanobacterial genus Moorea.</title>
        <authorList>
            <person name="Leao T."/>
            <person name="Castelao G."/>
            <person name="Korobeynikov A."/>
            <person name="Monroe E.A."/>
            <person name="Podell S."/>
            <person name="Glukhov E."/>
            <person name="Allen E."/>
            <person name="Gerwick W.H."/>
            <person name="Gerwick L."/>
        </authorList>
    </citation>
    <scope>NUCLEOTIDE SEQUENCE [LARGE SCALE GENOMIC DNA]</scope>
    <source>
        <strain evidence="2">PAL-8-15-08-1</strain>
    </source>
</reference>
<proteinExistence type="predicted"/>
<name>A0A1D8TSR6_9CYAN</name>
<sequence>MSIPEISQEIIRSYTSSQSWQRGKAYYHDGHVRRVVQRGKLITADVESSDIRPYQEVRPVANLIIRCGKRTY</sequence>
<dbReference type="Proteomes" id="UP000177870">
    <property type="component" value="Chromosome"/>
</dbReference>
<dbReference type="KEGG" id="mpro:BJP34_15105"/>
<dbReference type="AlphaFoldDB" id="A0A1D8TSR6"/>
<dbReference type="RefSeq" id="WP_070393046.1">
    <property type="nucleotide sequence ID" value="NZ_CP017599.1"/>
</dbReference>